<protein>
    <submittedName>
        <fullName evidence="1">Uncharacterized protein</fullName>
    </submittedName>
</protein>
<accession>A0A9D1LQT1</accession>
<dbReference type="Proteomes" id="UP000824123">
    <property type="component" value="Unassembled WGS sequence"/>
</dbReference>
<reference evidence="1" key="1">
    <citation type="submission" date="2020-10" db="EMBL/GenBank/DDBJ databases">
        <authorList>
            <person name="Gilroy R."/>
        </authorList>
    </citation>
    <scope>NUCLEOTIDE SEQUENCE</scope>
    <source>
        <strain evidence="1">ChiSxjej2B14-8506</strain>
    </source>
</reference>
<reference evidence="1" key="2">
    <citation type="journal article" date="2021" name="PeerJ">
        <title>Extensive microbial diversity within the chicken gut microbiome revealed by metagenomics and culture.</title>
        <authorList>
            <person name="Gilroy R."/>
            <person name="Ravi A."/>
            <person name="Getino M."/>
            <person name="Pursley I."/>
            <person name="Horton D.L."/>
            <person name="Alikhan N.F."/>
            <person name="Baker D."/>
            <person name="Gharbi K."/>
            <person name="Hall N."/>
            <person name="Watson M."/>
            <person name="Adriaenssens E.M."/>
            <person name="Foster-Nyarko E."/>
            <person name="Jarju S."/>
            <person name="Secka A."/>
            <person name="Antonio M."/>
            <person name="Oren A."/>
            <person name="Chaudhuri R.R."/>
            <person name="La Ragione R."/>
            <person name="Hildebrand F."/>
            <person name="Pallen M.J."/>
        </authorList>
    </citation>
    <scope>NUCLEOTIDE SEQUENCE</scope>
    <source>
        <strain evidence="1">ChiSxjej2B14-8506</strain>
    </source>
</reference>
<evidence type="ECO:0000313" key="1">
    <source>
        <dbReference type="EMBL" id="HIU46379.1"/>
    </source>
</evidence>
<name>A0A9D1LQT1_9FIRM</name>
<dbReference type="EMBL" id="DVNK01000027">
    <property type="protein sequence ID" value="HIU46379.1"/>
    <property type="molecule type" value="Genomic_DNA"/>
</dbReference>
<organism evidence="1 2">
    <name type="scientific">Candidatus Fimadaptatus faecigallinarum</name>
    <dbReference type="NCBI Taxonomy" id="2840814"/>
    <lineage>
        <taxon>Bacteria</taxon>
        <taxon>Bacillati</taxon>
        <taxon>Bacillota</taxon>
        <taxon>Clostridia</taxon>
        <taxon>Eubacteriales</taxon>
        <taxon>Candidatus Fimadaptatus</taxon>
    </lineage>
</organism>
<proteinExistence type="predicted"/>
<gene>
    <name evidence="1" type="ORF">IAC59_03890</name>
</gene>
<comment type="caution">
    <text evidence="1">The sequence shown here is derived from an EMBL/GenBank/DDBJ whole genome shotgun (WGS) entry which is preliminary data.</text>
</comment>
<evidence type="ECO:0000313" key="2">
    <source>
        <dbReference type="Proteomes" id="UP000824123"/>
    </source>
</evidence>
<sequence length="74" mass="8174">MITVFNRAELAVTYSERQRDKLLAALVRAGIGCKLRQRRGANGEAEFTLYVNRADLDAARAAVADLSALFAKYL</sequence>
<dbReference type="AlphaFoldDB" id="A0A9D1LQT1"/>